<reference evidence="2" key="1">
    <citation type="submission" date="2018-09" db="EMBL/GenBank/DDBJ databases">
        <authorList>
            <person name="Tuo L."/>
        </authorList>
    </citation>
    <scope>NUCLEOTIDE SEQUENCE [LARGE SCALE GENOMIC DNA]</scope>
    <source>
        <strain evidence="2">M2BS4Y-1</strain>
    </source>
</reference>
<accession>A0A3A1WR07</accession>
<protein>
    <submittedName>
        <fullName evidence="1">DUF2184 domain-containing protein</fullName>
    </submittedName>
</protein>
<dbReference type="InterPro" id="IPR020049">
    <property type="entry name" value="Major_capsid-like"/>
</dbReference>
<sequence length="312" mass="34514">MLTMDAPTLALNFMRTAQSYIEPGIYARQYPDFQYRELVPLDNSAPEWITQIEYFSMGDDIGEAREFAPEGDDVPFVDFQLDKGDGKVTMASIGYRYNLQELAHAQVYGIRLTDDRADAARRAYERYVDNTAFLGRAKLGKTGLVNSGNVTAVAAANGAAGTSTWATKTADEILRDVNAALSAIFLGTNGIEQADTILLPQAQYELLATRRLDPTMTTTIMEHIQRVNVYTLRTGRPLTIRAVFGLETAGAGGSARMAIYRRDPSVVKLHVPMPLRWLQAESRLLKVEIPGIFRLGGVEVRRPGAMRYVDGI</sequence>
<proteinExistence type="predicted"/>
<keyword evidence="2" id="KW-1185">Reference proteome</keyword>
<dbReference type="AlphaFoldDB" id="A0A3A1WR07"/>
<gene>
    <name evidence="1" type="ORF">D3218_13055</name>
</gene>
<dbReference type="Pfam" id="PF09950">
    <property type="entry name" value="Major_capside"/>
    <property type="match status" value="1"/>
</dbReference>
<evidence type="ECO:0000313" key="2">
    <source>
        <dbReference type="Proteomes" id="UP000265750"/>
    </source>
</evidence>
<name>A0A3A1WR07_9HYPH</name>
<comment type="caution">
    <text evidence="1">The sequence shown here is derived from an EMBL/GenBank/DDBJ whole genome shotgun (WGS) entry which is preliminary data.</text>
</comment>
<dbReference type="EMBL" id="QYRN01000006">
    <property type="protein sequence ID" value="RIY00208.1"/>
    <property type="molecule type" value="Genomic_DNA"/>
</dbReference>
<dbReference type="RefSeq" id="WP_119540518.1">
    <property type="nucleotide sequence ID" value="NZ_QYRN01000006.1"/>
</dbReference>
<dbReference type="PIRSF" id="PIRSF029202">
    <property type="entry name" value="UCP029202"/>
    <property type="match status" value="1"/>
</dbReference>
<evidence type="ECO:0000313" key="1">
    <source>
        <dbReference type="EMBL" id="RIY00208.1"/>
    </source>
</evidence>
<dbReference type="Proteomes" id="UP000265750">
    <property type="component" value="Unassembled WGS sequence"/>
</dbReference>
<organism evidence="1 2">
    <name type="scientific">Aureimonas flava</name>
    <dbReference type="NCBI Taxonomy" id="2320271"/>
    <lineage>
        <taxon>Bacteria</taxon>
        <taxon>Pseudomonadati</taxon>
        <taxon>Pseudomonadota</taxon>
        <taxon>Alphaproteobacteria</taxon>
        <taxon>Hyphomicrobiales</taxon>
        <taxon>Aurantimonadaceae</taxon>
        <taxon>Aureimonas</taxon>
    </lineage>
</organism>
<dbReference type="OrthoDB" id="8437797at2"/>